<proteinExistence type="predicted"/>
<protein>
    <submittedName>
        <fullName evidence="1">Glycosyl transferase</fullName>
    </submittedName>
</protein>
<keyword evidence="2" id="KW-1185">Reference proteome</keyword>
<dbReference type="RefSeq" id="WP_284383847.1">
    <property type="nucleotide sequence ID" value="NZ_BSNM01000026.1"/>
</dbReference>
<dbReference type="AlphaFoldDB" id="A0AA37SF81"/>
<sequence>MADFYQNGIITTLHNLSERTHEDLESELVEFSKSRPMSLILPSLFSELEGEALPNIIQHLKDVPYLSEIVIGLDRADEAQYRHALKFFNELPQHHRVLWNDGPRLKALDAELNELGVAPRELGKGRNVWYCMGYTLASGRAESVALHDCDILTYDRELLARLIYPVANPRFNYEFCKGYYARVADGKINGRVSRLLVTPLLRSLKRVVGYRDYIEYMDSFRYPLAGEFSFRRDVLNDIRIPSDWGLEIGVLSEMYRNYAHNRLCQVDIAKTYDHKHQDLSFGNDEGGLSKMSIDITKALFRKLATQGETFTTETFRSLKATYYRIALDFVETYHNDAVMNGLKLDIHNEEKAVEMFAENIMKAGQHFLERPMERPFIPSWNRVVSAMPDVFERLKDAVEKDNEEFLG</sequence>
<reference evidence="1" key="2">
    <citation type="submission" date="2023-01" db="EMBL/GenBank/DDBJ databases">
        <title>Draft genome sequence of Litoribrevibacter albus strain NBRC 110071.</title>
        <authorList>
            <person name="Sun Q."/>
            <person name="Mori K."/>
        </authorList>
    </citation>
    <scope>NUCLEOTIDE SEQUENCE</scope>
    <source>
        <strain evidence="1">NBRC 110071</strain>
    </source>
</reference>
<comment type="caution">
    <text evidence="1">The sequence shown here is derived from an EMBL/GenBank/DDBJ whole genome shotgun (WGS) entry which is preliminary data.</text>
</comment>
<dbReference type="EMBL" id="BSNM01000026">
    <property type="protein sequence ID" value="GLQ33425.1"/>
    <property type="molecule type" value="Genomic_DNA"/>
</dbReference>
<organism evidence="1 2">
    <name type="scientific">Litoribrevibacter albus</name>
    <dbReference type="NCBI Taxonomy" id="1473156"/>
    <lineage>
        <taxon>Bacteria</taxon>
        <taxon>Pseudomonadati</taxon>
        <taxon>Pseudomonadota</taxon>
        <taxon>Gammaproteobacteria</taxon>
        <taxon>Oceanospirillales</taxon>
        <taxon>Oceanospirillaceae</taxon>
        <taxon>Litoribrevibacter</taxon>
    </lineage>
</organism>
<dbReference type="SUPFAM" id="SSF53448">
    <property type="entry name" value="Nucleotide-diphospho-sugar transferases"/>
    <property type="match status" value="1"/>
</dbReference>
<dbReference type="Gene3D" id="3.90.550.10">
    <property type="entry name" value="Spore Coat Polysaccharide Biosynthesis Protein SpsA, Chain A"/>
    <property type="match status" value="1"/>
</dbReference>
<accession>A0AA37SF81</accession>
<dbReference type="InterPro" id="IPR029044">
    <property type="entry name" value="Nucleotide-diphossugar_trans"/>
</dbReference>
<dbReference type="GO" id="GO:0016740">
    <property type="term" value="F:transferase activity"/>
    <property type="evidence" value="ECO:0007669"/>
    <property type="project" value="UniProtKB-KW"/>
</dbReference>
<evidence type="ECO:0000313" key="1">
    <source>
        <dbReference type="EMBL" id="GLQ33425.1"/>
    </source>
</evidence>
<dbReference type="Proteomes" id="UP001161389">
    <property type="component" value="Unassembled WGS sequence"/>
</dbReference>
<name>A0AA37SF81_9GAMM</name>
<gene>
    <name evidence="1" type="ORF">GCM10007876_39050</name>
</gene>
<evidence type="ECO:0000313" key="2">
    <source>
        <dbReference type="Proteomes" id="UP001161389"/>
    </source>
</evidence>
<keyword evidence="1" id="KW-0808">Transferase</keyword>
<reference evidence="1" key="1">
    <citation type="journal article" date="2014" name="Int. J. Syst. Evol. Microbiol.">
        <title>Complete genome sequence of Corynebacterium casei LMG S-19264T (=DSM 44701T), isolated from a smear-ripened cheese.</title>
        <authorList>
            <consortium name="US DOE Joint Genome Institute (JGI-PGF)"/>
            <person name="Walter F."/>
            <person name="Albersmeier A."/>
            <person name="Kalinowski J."/>
            <person name="Ruckert C."/>
        </authorList>
    </citation>
    <scope>NUCLEOTIDE SEQUENCE</scope>
    <source>
        <strain evidence="1">NBRC 110071</strain>
    </source>
</reference>